<sequence>MWGRKEKEVVSKLKFVTLSEVEMSSRELETAFDSAQADNETIYETASVVS</sequence>
<organism evidence="1 2">
    <name type="scientific">Algoriphagus taiwanensis</name>
    <dbReference type="NCBI Taxonomy" id="1445656"/>
    <lineage>
        <taxon>Bacteria</taxon>
        <taxon>Pseudomonadati</taxon>
        <taxon>Bacteroidota</taxon>
        <taxon>Cytophagia</taxon>
        <taxon>Cytophagales</taxon>
        <taxon>Cyclobacteriaceae</taxon>
        <taxon>Algoriphagus</taxon>
    </lineage>
</organism>
<dbReference type="EMBL" id="BTPE01000005">
    <property type="protein sequence ID" value="GMQ33688.1"/>
    <property type="molecule type" value="Genomic_DNA"/>
</dbReference>
<comment type="caution">
    <text evidence="1">The sequence shown here is derived from an EMBL/GenBank/DDBJ whole genome shotgun (WGS) entry which is preliminary data.</text>
</comment>
<evidence type="ECO:0000313" key="1">
    <source>
        <dbReference type="EMBL" id="GMQ33688.1"/>
    </source>
</evidence>
<evidence type="ECO:0000313" key="2">
    <source>
        <dbReference type="Proteomes" id="UP001307705"/>
    </source>
</evidence>
<gene>
    <name evidence="1" type="ORF">Ataiwa_19600</name>
</gene>
<reference evidence="1 2" key="1">
    <citation type="submission" date="2023-08" db="EMBL/GenBank/DDBJ databases">
        <title>Draft genome sequence of Algoriphagus taiwanensis.</title>
        <authorList>
            <person name="Takatani N."/>
            <person name="Hosokawa M."/>
            <person name="Sawabe T."/>
        </authorList>
    </citation>
    <scope>NUCLEOTIDE SEQUENCE [LARGE SCALE GENOMIC DNA]</scope>
    <source>
        <strain evidence="1 2">JCM 19755</strain>
    </source>
</reference>
<name>A0ABQ6Q0G4_9BACT</name>
<protein>
    <submittedName>
        <fullName evidence="1">Uncharacterized protein</fullName>
    </submittedName>
</protein>
<proteinExistence type="predicted"/>
<keyword evidence="2" id="KW-1185">Reference proteome</keyword>
<accession>A0ABQ6Q0G4</accession>
<dbReference type="Proteomes" id="UP001307705">
    <property type="component" value="Unassembled WGS sequence"/>
</dbReference>